<evidence type="ECO:0000313" key="2">
    <source>
        <dbReference type="EMBL" id="KAK3234584.1"/>
    </source>
</evidence>
<accession>A0AAE0BEM0</accession>
<feature type="region of interest" description="Disordered" evidence="1">
    <location>
        <begin position="363"/>
        <end position="389"/>
    </location>
</feature>
<organism evidence="2 3">
    <name type="scientific">Cymbomonas tetramitiformis</name>
    <dbReference type="NCBI Taxonomy" id="36881"/>
    <lineage>
        <taxon>Eukaryota</taxon>
        <taxon>Viridiplantae</taxon>
        <taxon>Chlorophyta</taxon>
        <taxon>Pyramimonadophyceae</taxon>
        <taxon>Pyramimonadales</taxon>
        <taxon>Pyramimonadaceae</taxon>
        <taxon>Cymbomonas</taxon>
    </lineage>
</organism>
<evidence type="ECO:0000256" key="1">
    <source>
        <dbReference type="SAM" id="MobiDB-lite"/>
    </source>
</evidence>
<dbReference type="Proteomes" id="UP001190700">
    <property type="component" value="Unassembled WGS sequence"/>
</dbReference>
<proteinExistence type="predicted"/>
<dbReference type="EMBL" id="LGRX02035483">
    <property type="protein sequence ID" value="KAK3234584.1"/>
    <property type="molecule type" value="Genomic_DNA"/>
</dbReference>
<gene>
    <name evidence="2" type="ORF">CYMTET_55135</name>
</gene>
<reference evidence="2 3" key="1">
    <citation type="journal article" date="2015" name="Genome Biol. Evol.">
        <title>Comparative Genomics of a Bacterivorous Green Alga Reveals Evolutionary Causalities and Consequences of Phago-Mixotrophic Mode of Nutrition.</title>
        <authorList>
            <person name="Burns J.A."/>
            <person name="Paasch A."/>
            <person name="Narechania A."/>
            <person name="Kim E."/>
        </authorList>
    </citation>
    <scope>NUCLEOTIDE SEQUENCE [LARGE SCALE GENOMIC DNA]</scope>
    <source>
        <strain evidence="2 3">PLY_AMNH</strain>
    </source>
</reference>
<name>A0AAE0BEM0_9CHLO</name>
<protein>
    <submittedName>
        <fullName evidence="2">Uncharacterized protein</fullName>
    </submittedName>
</protein>
<sequence length="1325" mass="150008">MVNNNTKYLPGNCRSKGFVSGKRVIGPFIFDMGLLCPTHCSSSALILGLFRERLKHSDARRSASVKQVLHVLFRMVKKWSNAVDDANRDDIEEKDMPEIVIKFLPKKHVTFVEKLTDEELFEAVMQSGNAEWLENYDILQHMAIFFVMKTDGSNGQSEETYDDADDDRASPFPEFVNNVLIDIYQENMKRFEGTYNAHLKGTNKQGLLTAKKMLSEFHDLAESYLDTSGNRLDSEHCIDLSYVPMTSESMYRVFQSFLTGHKRVYTTERVCDAHVTLESLLTPSQSFREKMTQCKERYDDIDWERLLKSGDSGQSFFWNLNAPFVLSLNESDFTAVAWEHSVQPFFKWERGAAVEDFFELEAADADDDDEDPGDVENEEEGEQEQDEDCDIHGEAFERDDAHAIEEELRKACEKAFESEEEDGDTIEGSAETNRFMLTSRANMSKRAYAHLIANAGTGGAASKRRRVASNGAVDAPRLTGTVEGGVVGEGGHISFGVFDPEGIIGECIKKQRELGVPCARSGLFLARIVMEKYWMNLSNQTKQLPDAQRRSVCQHKSQSLLNTLFMCVMCPRTTGLRLTFPMSDALATALKPLQDALDEAKYKSGRGRKTLQITGLPYNHANMSIGMHYVADWWAYLDKALHMECLHYVGAMLHLCFTSVYATPFDEYQRLPHVWMSGLHSVGKSFVVLNVADVSLPECMVEKVHRETQGACYISTMNNTEQLTTYKTKIYTETPLISMGISKYSKDTDANANLKARLVGEDVALKRSYRNENTNLYELEVLNPKIREQMTFVMNQPLYEVEPNVFTRGIPTNPSRLNRVETDLSAAAHETPCHKTLGNAYFISPDEDDESFEKTELQNSRQASTKELGVYGNTQAICEGNLRSRLFYFGALYQAAVRMRLLRGVDMLEVKGRHVAFSRVLKKIPLVTSDKLNRRLEDISSLAYTLTAHTAIWKVFASADSPFVGFQEFEAKMLMEVDKNAICSSAIALFCFSSIAKALVNEPMRMMLFYARYELLATEEHERQHPARETTPIESVYDAYIFDTEYYILSNTFHPKTPTPNKGVSKADTISQDHFIRRMLLFYQTPANARRYGKDTMTIEYAKSLLTEFISTDLFCIRDCVDSGKVQRGLCVNKNYIKLDGYTTRDARICDDNLTIKELVEGCFDANTRCQRLLLCDAATSLAGEQEVSVLGGVSDPALACRKDEGCACFRSINPRYPDGVVDRSKSNMPLEDVAFQRRMVDMNLIERIPSGRRDPLIQKFQTLISKHHPTLCAKSVEKRHIDVDEESYPVSDVRRIVNTRVRASDQIASTSTDVPEWDSCLSSV</sequence>
<comment type="caution">
    <text evidence="2">The sequence shown here is derived from an EMBL/GenBank/DDBJ whole genome shotgun (WGS) entry which is preliminary data.</text>
</comment>
<evidence type="ECO:0000313" key="3">
    <source>
        <dbReference type="Proteomes" id="UP001190700"/>
    </source>
</evidence>
<keyword evidence="3" id="KW-1185">Reference proteome</keyword>